<dbReference type="Proteomes" id="UP000095282">
    <property type="component" value="Unplaced"/>
</dbReference>
<protein>
    <recommendedName>
        <fullName evidence="1">Acyl-CoA-binding domain-containing protein 6</fullName>
    </recommendedName>
</protein>
<dbReference type="SMART" id="SM00248">
    <property type="entry name" value="ANK"/>
    <property type="match status" value="2"/>
</dbReference>
<evidence type="ECO:0000259" key="6">
    <source>
        <dbReference type="PROSITE" id="PS51228"/>
    </source>
</evidence>
<keyword evidence="2" id="KW-0677">Repeat</keyword>
<dbReference type="STRING" id="1561998.A0A1I7TLY7"/>
<dbReference type="SUPFAM" id="SSF48403">
    <property type="entry name" value="Ankyrin repeat"/>
    <property type="match status" value="1"/>
</dbReference>
<dbReference type="PROSITE" id="PS50088">
    <property type="entry name" value="ANK_REPEAT"/>
    <property type="match status" value="2"/>
</dbReference>
<dbReference type="Gene3D" id="1.25.40.20">
    <property type="entry name" value="Ankyrin repeat-containing domain"/>
    <property type="match status" value="1"/>
</dbReference>
<dbReference type="Pfam" id="PF12796">
    <property type="entry name" value="Ank_2"/>
    <property type="match status" value="1"/>
</dbReference>
<dbReference type="AlphaFoldDB" id="A0A1I7TLY7"/>
<name>A0A1I7TLY7_9PELO</name>
<evidence type="ECO:0000256" key="3">
    <source>
        <dbReference type="ARBA" id="ARBA00023043"/>
    </source>
</evidence>
<feature type="repeat" description="ANK" evidence="5">
    <location>
        <begin position="222"/>
        <end position="254"/>
    </location>
</feature>
<dbReference type="Gene3D" id="1.20.80.10">
    <property type="match status" value="1"/>
</dbReference>
<dbReference type="InterPro" id="IPR000582">
    <property type="entry name" value="Acyl-CoA-binding_protein"/>
</dbReference>
<dbReference type="PROSITE" id="PS50297">
    <property type="entry name" value="ANK_REP_REGION"/>
    <property type="match status" value="1"/>
</dbReference>
<dbReference type="InterPro" id="IPR002110">
    <property type="entry name" value="Ankyrin_rpt"/>
</dbReference>
<evidence type="ECO:0000256" key="1">
    <source>
        <dbReference type="ARBA" id="ARBA00018419"/>
    </source>
</evidence>
<dbReference type="PANTHER" id="PTHR24119">
    <property type="entry name" value="ACYL-COA-BINDING DOMAIN-CONTAINING PROTEIN 6"/>
    <property type="match status" value="1"/>
</dbReference>
<evidence type="ECO:0000256" key="5">
    <source>
        <dbReference type="PROSITE-ProRule" id="PRU00023"/>
    </source>
</evidence>
<keyword evidence="7" id="KW-1185">Reference proteome</keyword>
<dbReference type="PRINTS" id="PR00689">
    <property type="entry name" value="ACOABINDINGP"/>
</dbReference>
<accession>A0A1I7TLY7</accession>
<evidence type="ECO:0000256" key="4">
    <source>
        <dbReference type="ARBA" id="ARBA00023121"/>
    </source>
</evidence>
<keyword evidence="4" id="KW-0446">Lipid-binding</keyword>
<dbReference type="Pfam" id="PF00887">
    <property type="entry name" value="ACBP"/>
    <property type="match status" value="1"/>
</dbReference>
<sequence>MFIVWAVTSFQGKRGNGLTRNESTIDALLEAKFDAAATRLPAFRLQLDQKTGLKFYGLYKQAILGPANPKDGPYWYETESRTKFNAWLANGQMSRSEAMEKYIEMVMALDREWDPNTETGNKGGWNKTPSTMGVIEPEMFDDIVITKPTRLETEKEKEWFAAMRSNNLEAMQRLLKEDPAIIEAKDQHLAMTALLWATDLGCDPVVQFLISNGADVNAVDNCLQTPLHFAAQCHRPLLAEILVQAGADKKALDADGLTPAECCDEPELKIFLSE</sequence>
<dbReference type="eggNOG" id="KOG0817">
    <property type="taxonomic scope" value="Eukaryota"/>
</dbReference>
<dbReference type="SUPFAM" id="SSF47027">
    <property type="entry name" value="Acyl-CoA binding protein"/>
    <property type="match status" value="1"/>
</dbReference>
<keyword evidence="3 5" id="KW-0040">ANK repeat</keyword>
<dbReference type="GO" id="GO:0000062">
    <property type="term" value="F:fatty-acyl-CoA binding"/>
    <property type="evidence" value="ECO:0007669"/>
    <property type="project" value="InterPro"/>
</dbReference>
<dbReference type="InterPro" id="IPR036770">
    <property type="entry name" value="Ankyrin_rpt-contain_sf"/>
</dbReference>
<evidence type="ECO:0000313" key="8">
    <source>
        <dbReference type="WBParaSite" id="Csp11.Scaffold628.g7228.t1"/>
    </source>
</evidence>
<feature type="domain" description="ACB" evidence="6">
    <location>
        <begin position="29"/>
        <end position="115"/>
    </location>
</feature>
<dbReference type="InterPro" id="IPR035984">
    <property type="entry name" value="Acyl-CoA-binding_sf"/>
</dbReference>
<dbReference type="PROSITE" id="PS51228">
    <property type="entry name" value="ACB_2"/>
    <property type="match status" value="1"/>
</dbReference>
<evidence type="ECO:0000256" key="2">
    <source>
        <dbReference type="ARBA" id="ARBA00022737"/>
    </source>
</evidence>
<evidence type="ECO:0000313" key="7">
    <source>
        <dbReference type="Proteomes" id="UP000095282"/>
    </source>
</evidence>
<feature type="repeat" description="ANK" evidence="5">
    <location>
        <begin position="189"/>
        <end position="221"/>
    </location>
</feature>
<reference evidence="8" key="1">
    <citation type="submission" date="2016-11" db="UniProtKB">
        <authorList>
            <consortium name="WormBaseParasite"/>
        </authorList>
    </citation>
    <scope>IDENTIFICATION</scope>
</reference>
<proteinExistence type="predicted"/>
<organism evidence="7 8">
    <name type="scientific">Caenorhabditis tropicalis</name>
    <dbReference type="NCBI Taxonomy" id="1561998"/>
    <lineage>
        <taxon>Eukaryota</taxon>
        <taxon>Metazoa</taxon>
        <taxon>Ecdysozoa</taxon>
        <taxon>Nematoda</taxon>
        <taxon>Chromadorea</taxon>
        <taxon>Rhabditida</taxon>
        <taxon>Rhabditina</taxon>
        <taxon>Rhabditomorpha</taxon>
        <taxon>Rhabditoidea</taxon>
        <taxon>Rhabditidae</taxon>
        <taxon>Peloderinae</taxon>
        <taxon>Caenorhabditis</taxon>
    </lineage>
</organism>
<dbReference type="WBParaSite" id="Csp11.Scaffold628.g7228.t1">
    <property type="protein sequence ID" value="Csp11.Scaffold628.g7228.t1"/>
    <property type="gene ID" value="Csp11.Scaffold628.g7228"/>
</dbReference>
<dbReference type="PANTHER" id="PTHR24119:SF0">
    <property type="entry name" value="ACYL-COA-BINDING DOMAIN-CONTAINING PROTEIN 6"/>
    <property type="match status" value="1"/>
</dbReference>
<dbReference type="InterPro" id="IPR014352">
    <property type="entry name" value="FERM/acyl-CoA-bd_prot_sf"/>
</dbReference>